<name>A0A8D9PEK7_9VIRU</name>
<proteinExistence type="predicted"/>
<evidence type="ECO:0000313" key="2">
    <source>
        <dbReference type="EMBL" id="DAD55833.1"/>
    </source>
</evidence>
<keyword evidence="1" id="KW-0812">Transmembrane</keyword>
<reference evidence="2" key="1">
    <citation type="journal article" date="2021" name="Proc. Natl. Acad. Sci. U.S.A.">
        <title>A Catalog of Tens of Thousands of Viruses from Human Metagenomes Reveals Hidden Associations with Chronic Diseases.</title>
        <authorList>
            <person name="Tisza M.J."/>
            <person name="Buck C.B."/>
        </authorList>
    </citation>
    <scope>NUCLEOTIDE SEQUENCE</scope>
    <source>
        <strain evidence="2">CtOZu12</strain>
    </source>
</reference>
<accession>A0A8D9PEK7</accession>
<evidence type="ECO:0000256" key="1">
    <source>
        <dbReference type="SAM" id="Phobius"/>
    </source>
</evidence>
<sequence>MAMKVTPPNANVINAVDITEHILGKNGLIEQNKDVLFEPILFNEMTIDVLFQYREWFFAFVPTYEYLLTLKNPRNFYMFPAKQSIMFNSSWLDCMEENFLVSHTKNYDKVVLDYGLRPEQLSQKFLESEITLFEDTDKLIMDLKKQNKKNLFIFLYCIMEDVWGALTVIWAFRDLIKESYPIATMLNGRCFGTHITDLTYYSTSELKVCENSLKKSKFDYNLFLITRISRDMEKCIYYHGFNEHGDTFNSTPDIPNDENCGDDY</sequence>
<feature type="transmembrane region" description="Helical" evidence="1">
    <location>
        <begin position="151"/>
        <end position="172"/>
    </location>
</feature>
<protein>
    <submittedName>
        <fullName evidence="2">Uncharacterized protein</fullName>
    </submittedName>
</protein>
<keyword evidence="1" id="KW-1133">Transmembrane helix</keyword>
<keyword evidence="1" id="KW-0472">Membrane</keyword>
<dbReference type="EMBL" id="BK029940">
    <property type="protein sequence ID" value="DAD55833.1"/>
    <property type="molecule type" value="Genomic_DNA"/>
</dbReference>
<organism evidence="2">
    <name type="scientific">Bacteriophage sp</name>
    <dbReference type="NCBI Taxonomy" id="38018"/>
    <lineage>
        <taxon>Viruses</taxon>
    </lineage>
</organism>